<evidence type="ECO:0000313" key="2">
    <source>
        <dbReference type="EMBL" id="GEU60979.1"/>
    </source>
</evidence>
<dbReference type="PANTHER" id="PTHR11439">
    <property type="entry name" value="GAG-POL-RELATED RETROTRANSPOSON"/>
    <property type="match status" value="1"/>
</dbReference>
<dbReference type="AlphaFoldDB" id="A0A6L2LIV3"/>
<dbReference type="EMBL" id="BKCJ010004427">
    <property type="protein sequence ID" value="GEU60979.1"/>
    <property type="molecule type" value="Genomic_DNA"/>
</dbReference>
<name>A0A6L2LIV3_TANCI</name>
<protein>
    <submittedName>
        <fullName evidence="2">Copia protein</fullName>
    </submittedName>
</protein>
<proteinExistence type="predicted"/>
<comment type="caution">
    <text evidence="2">The sequence shown here is derived from an EMBL/GenBank/DDBJ whole genome shotgun (WGS) entry which is preliminary data.</text>
</comment>
<sequence length="409" mass="45860">MVSDHVSSDPVPQCQRTALEHDSLSPGHQCQENVPHAAGTVTTSNELDFLFSLMFDELLNESTQVVPKSSAVTTAGAPNQCQQQLTTPLNTHTTPEPPCQIPTQAPTVTSTENINQAETITENAQVEDDEFINIFCTPVQDQGETSPQQVIGNPSQSVRTRRQLESDGEICMFALTMDVKTTFLYGPLKEEVYVDQPDGFVDPYHPEKVYRLKKAIYGLKQAPMAWYDELSNFLVSNGFSKGSIDPTLFITKHGEDILLVQIYVDDINFGSTNPKLSKKFEKLMHNKFEMSMMGELKFFLGIQIHQSPHGIFIIQAKYAQEILIKHGMTSCNSNGTPMATEHLDADLSGTPVDQTKYQRMVGALMYPTASRLDIVHATCYCARYQAKLTEKHLTAVKWIFRYLKDTIYM</sequence>
<dbReference type="PANTHER" id="PTHR11439:SF463">
    <property type="entry name" value="REVERSE TRANSCRIPTASE TY1_COPIA-TYPE DOMAIN-CONTAINING PROTEIN"/>
    <property type="match status" value="1"/>
</dbReference>
<accession>A0A6L2LIV3</accession>
<reference evidence="2" key="1">
    <citation type="journal article" date="2019" name="Sci. Rep.">
        <title>Draft genome of Tanacetum cinerariifolium, the natural source of mosquito coil.</title>
        <authorList>
            <person name="Yamashiro T."/>
            <person name="Shiraishi A."/>
            <person name="Satake H."/>
            <person name="Nakayama K."/>
        </authorList>
    </citation>
    <scope>NUCLEOTIDE SEQUENCE</scope>
</reference>
<organism evidence="2">
    <name type="scientific">Tanacetum cinerariifolium</name>
    <name type="common">Dalmatian daisy</name>
    <name type="synonym">Chrysanthemum cinerariifolium</name>
    <dbReference type="NCBI Taxonomy" id="118510"/>
    <lineage>
        <taxon>Eukaryota</taxon>
        <taxon>Viridiplantae</taxon>
        <taxon>Streptophyta</taxon>
        <taxon>Embryophyta</taxon>
        <taxon>Tracheophyta</taxon>
        <taxon>Spermatophyta</taxon>
        <taxon>Magnoliopsida</taxon>
        <taxon>eudicotyledons</taxon>
        <taxon>Gunneridae</taxon>
        <taxon>Pentapetalae</taxon>
        <taxon>asterids</taxon>
        <taxon>campanulids</taxon>
        <taxon>Asterales</taxon>
        <taxon>Asteraceae</taxon>
        <taxon>Asteroideae</taxon>
        <taxon>Anthemideae</taxon>
        <taxon>Anthemidinae</taxon>
        <taxon>Tanacetum</taxon>
    </lineage>
</organism>
<dbReference type="Pfam" id="PF07727">
    <property type="entry name" value="RVT_2"/>
    <property type="match status" value="1"/>
</dbReference>
<feature type="domain" description="Reverse transcriptase Ty1/copia-type" evidence="1">
    <location>
        <begin position="176"/>
        <end position="339"/>
    </location>
</feature>
<dbReference type="SUPFAM" id="SSF56672">
    <property type="entry name" value="DNA/RNA polymerases"/>
    <property type="match status" value="1"/>
</dbReference>
<evidence type="ECO:0000259" key="1">
    <source>
        <dbReference type="Pfam" id="PF07727"/>
    </source>
</evidence>
<dbReference type="InterPro" id="IPR043502">
    <property type="entry name" value="DNA/RNA_pol_sf"/>
</dbReference>
<dbReference type="InterPro" id="IPR013103">
    <property type="entry name" value="RVT_2"/>
</dbReference>
<gene>
    <name evidence="2" type="ORF">Tci_032957</name>
</gene>